<evidence type="ECO:0000313" key="6">
    <source>
        <dbReference type="Proteomes" id="UP001515500"/>
    </source>
</evidence>
<evidence type="ECO:0000313" key="7">
    <source>
        <dbReference type="RefSeq" id="XP_039135530.1"/>
    </source>
</evidence>
<dbReference type="InterPro" id="IPR044610">
    <property type="entry name" value="GLCAT14A/B/C"/>
</dbReference>
<proteinExistence type="predicted"/>
<dbReference type="Proteomes" id="UP001515500">
    <property type="component" value="Chromosome 12"/>
</dbReference>
<protein>
    <submittedName>
        <fullName evidence="7">Beta-glucuronosyltransferase GlcAT14C-like</fullName>
    </submittedName>
</protein>
<keyword evidence="5" id="KW-0325">Glycoprotein</keyword>
<name>A0AB40C9P6_DIOCR</name>
<gene>
    <name evidence="7" type="primary">LOC120272962</name>
</gene>
<dbReference type="RefSeq" id="XP_039135530.1">
    <property type="nucleotide sequence ID" value="XM_039279596.1"/>
</dbReference>
<dbReference type="GeneID" id="120272962"/>
<keyword evidence="4" id="KW-0472">Membrane</keyword>
<evidence type="ECO:0000256" key="4">
    <source>
        <dbReference type="ARBA" id="ARBA00023136"/>
    </source>
</evidence>
<dbReference type="PANTHER" id="PTHR45719">
    <property type="entry name" value="GLYCOSYLTRANSFERASE"/>
    <property type="match status" value="1"/>
</dbReference>
<dbReference type="AlphaFoldDB" id="A0AB40C9P6"/>
<evidence type="ECO:0000256" key="2">
    <source>
        <dbReference type="ARBA" id="ARBA00022676"/>
    </source>
</evidence>
<comment type="subcellular location">
    <subcellularLocation>
        <location evidence="1">Membrane</location>
        <topology evidence="1">Single-pass type II membrane protein</topology>
    </subcellularLocation>
</comment>
<evidence type="ECO:0000256" key="3">
    <source>
        <dbReference type="ARBA" id="ARBA00022679"/>
    </source>
</evidence>
<keyword evidence="3" id="KW-0808">Transferase</keyword>
<dbReference type="GO" id="GO:0015020">
    <property type="term" value="F:glucuronosyltransferase activity"/>
    <property type="evidence" value="ECO:0007669"/>
    <property type="project" value="EnsemblPlants"/>
</dbReference>
<accession>A0AB40C9P6</accession>
<evidence type="ECO:0000256" key="1">
    <source>
        <dbReference type="ARBA" id="ARBA00004606"/>
    </source>
</evidence>
<dbReference type="PANTHER" id="PTHR45719:SF8">
    <property type="entry name" value="BETA-GLUCURONOSYLTRANSFERASE GLCAT14C"/>
    <property type="match status" value="1"/>
</dbReference>
<reference evidence="7" key="1">
    <citation type="submission" date="2025-08" db="UniProtKB">
        <authorList>
            <consortium name="RefSeq"/>
        </authorList>
    </citation>
    <scope>IDENTIFICATION</scope>
</reference>
<keyword evidence="6" id="KW-1185">Reference proteome</keyword>
<evidence type="ECO:0000256" key="5">
    <source>
        <dbReference type="ARBA" id="ARBA00023180"/>
    </source>
</evidence>
<dbReference type="InterPro" id="IPR003406">
    <property type="entry name" value="Glyco_trans_14"/>
</dbReference>
<sequence length="398" mass="45095">MRKPHRSDRHCLPILLLFLLSLPLLLPLILLPLISTSSSSEPLRQPPTVPRLAYLIYGSSGDGVRLARLLRAVYHPWNYYLLSLDAAAAVDERVDLAKFVASDAVFEKFGNVWVAGDADEVTRKGPTMIASTLHAVAILLRECKDWSWFINLSAGDYPLMPQDDLLHIFSYLPRDLNFIEHTSDIGLKEYQRARPIIVDPGLYGSNRKDVFLAKEKRSLPSSFKLFAGSSFVVLSRSFLEFCIWGWDNLPRTLLMYYTNFISSSEGYFHTVICNSRDFQNTTVNHDLRFVMWDDPPRPAPINLTSANFDQMVESGAPFAYNFIKDEQVLDIIDLELLKRSGSRFTPGGWCVGNSDSAMDLCSVHEKPNVIRPSTSSKRLERLLLKLLDPKNFKSGQCK</sequence>
<dbReference type="Pfam" id="PF02485">
    <property type="entry name" value="Branch"/>
    <property type="match status" value="1"/>
</dbReference>
<keyword evidence="2" id="KW-0328">Glycosyltransferase</keyword>
<dbReference type="GO" id="GO:0016020">
    <property type="term" value="C:membrane"/>
    <property type="evidence" value="ECO:0007669"/>
    <property type="project" value="UniProtKB-SubCell"/>
</dbReference>
<organism evidence="6 7">
    <name type="scientific">Dioscorea cayennensis subsp. rotundata</name>
    <name type="common">White Guinea yam</name>
    <name type="synonym">Dioscorea rotundata</name>
    <dbReference type="NCBI Taxonomy" id="55577"/>
    <lineage>
        <taxon>Eukaryota</taxon>
        <taxon>Viridiplantae</taxon>
        <taxon>Streptophyta</taxon>
        <taxon>Embryophyta</taxon>
        <taxon>Tracheophyta</taxon>
        <taxon>Spermatophyta</taxon>
        <taxon>Magnoliopsida</taxon>
        <taxon>Liliopsida</taxon>
        <taxon>Dioscoreales</taxon>
        <taxon>Dioscoreaceae</taxon>
        <taxon>Dioscorea</taxon>
    </lineage>
</organism>